<sequence>MVRRGLPGDHISKCIELDNEVRADIAALISTKSDRSAIQKEVKVKKRDGEDVDEATIAKLKEMNVLLKGGDAQIEKKRKFLDSLLLK</sequence>
<reference evidence="1" key="1">
    <citation type="submission" date="2022-07" db="EMBL/GenBank/DDBJ databases">
        <title>Genome analysis of Parmales, a sister group of diatoms, reveals the evolutionary specialization of diatoms from phago-mixotrophs to photoautotrophs.</title>
        <authorList>
            <person name="Ban H."/>
            <person name="Sato S."/>
            <person name="Yoshikawa S."/>
            <person name="Kazumasa Y."/>
            <person name="Nakamura Y."/>
            <person name="Ichinomiya M."/>
            <person name="Saitoh K."/>
            <person name="Sato N."/>
            <person name="Blanc-Mathieu R."/>
            <person name="Endo H."/>
            <person name="Kuwata A."/>
            <person name="Ogata H."/>
        </authorList>
    </citation>
    <scope>NUCLEOTIDE SEQUENCE</scope>
</reference>
<gene>
    <name evidence="1" type="ORF">TrRE_jg354</name>
</gene>
<dbReference type="EMBL" id="BRXZ01004740">
    <property type="protein sequence ID" value="GMH54563.1"/>
    <property type="molecule type" value="Genomic_DNA"/>
</dbReference>
<dbReference type="InterPro" id="IPR010978">
    <property type="entry name" value="tRNA-bd_arm"/>
</dbReference>
<evidence type="ECO:0000313" key="2">
    <source>
        <dbReference type="Proteomes" id="UP001165082"/>
    </source>
</evidence>
<dbReference type="GO" id="GO:0000166">
    <property type="term" value="F:nucleotide binding"/>
    <property type="evidence" value="ECO:0007669"/>
    <property type="project" value="InterPro"/>
</dbReference>
<feature type="non-terminal residue" evidence="1">
    <location>
        <position position="87"/>
    </location>
</feature>
<dbReference type="AlphaFoldDB" id="A0A9W6ZP40"/>
<dbReference type="InterPro" id="IPR042103">
    <property type="entry name" value="SerRS_1_N_sf"/>
</dbReference>
<comment type="caution">
    <text evidence="1">The sequence shown here is derived from an EMBL/GenBank/DDBJ whole genome shotgun (WGS) entry which is preliminary data.</text>
</comment>
<dbReference type="Proteomes" id="UP001165082">
    <property type="component" value="Unassembled WGS sequence"/>
</dbReference>
<accession>A0A9W6ZP40</accession>
<evidence type="ECO:0000313" key="1">
    <source>
        <dbReference type="EMBL" id="GMH54563.1"/>
    </source>
</evidence>
<proteinExistence type="predicted"/>
<dbReference type="SUPFAM" id="SSF46589">
    <property type="entry name" value="tRNA-binding arm"/>
    <property type="match status" value="1"/>
</dbReference>
<name>A0A9W6ZP40_9STRA</name>
<protein>
    <submittedName>
        <fullName evidence="1">Uncharacterized protein</fullName>
    </submittedName>
</protein>
<keyword evidence="2" id="KW-1185">Reference proteome</keyword>
<dbReference type="Gene3D" id="1.10.287.40">
    <property type="entry name" value="Serine-tRNA synthetase, tRNA binding domain"/>
    <property type="match status" value="1"/>
</dbReference>
<organism evidence="1 2">
    <name type="scientific">Triparma retinervis</name>
    <dbReference type="NCBI Taxonomy" id="2557542"/>
    <lineage>
        <taxon>Eukaryota</taxon>
        <taxon>Sar</taxon>
        <taxon>Stramenopiles</taxon>
        <taxon>Ochrophyta</taxon>
        <taxon>Bolidophyceae</taxon>
        <taxon>Parmales</taxon>
        <taxon>Triparmaceae</taxon>
        <taxon>Triparma</taxon>
    </lineage>
</organism>